<feature type="binding site" evidence="1">
    <location>
        <position position="78"/>
    </location>
    <ligand>
        <name>Mg(2+)</name>
        <dbReference type="ChEBI" id="CHEBI:18420"/>
        <label>1</label>
        <note>catalytic</note>
    </ligand>
</feature>
<feature type="binding site" evidence="1">
    <location>
        <position position="102"/>
    </location>
    <ligand>
        <name>Mg(2+)</name>
        <dbReference type="ChEBI" id="CHEBI:18420"/>
        <label>1</label>
        <note>catalytic</note>
    </ligand>
</feature>
<dbReference type="Pfam" id="PF00459">
    <property type="entry name" value="Inositol_P"/>
    <property type="match status" value="1"/>
</dbReference>
<comment type="caution">
    <text evidence="2">The sequence shown here is derived from an EMBL/GenBank/DDBJ whole genome shotgun (WGS) entry which is preliminary data.</text>
</comment>
<evidence type="ECO:0000313" key="2">
    <source>
        <dbReference type="EMBL" id="MBS3057659.1"/>
    </source>
</evidence>
<dbReference type="Proteomes" id="UP000677687">
    <property type="component" value="Unassembled WGS sequence"/>
</dbReference>
<dbReference type="AlphaFoldDB" id="A0A8T4KWX7"/>
<dbReference type="GO" id="GO:0046872">
    <property type="term" value="F:metal ion binding"/>
    <property type="evidence" value="ECO:0007669"/>
    <property type="project" value="UniProtKB-KW"/>
</dbReference>
<organism evidence="2 3">
    <name type="scientific">Candidatus Iainarchaeum sp</name>
    <dbReference type="NCBI Taxonomy" id="3101447"/>
    <lineage>
        <taxon>Archaea</taxon>
        <taxon>Candidatus Iainarchaeota</taxon>
        <taxon>Candidatus Iainarchaeia</taxon>
        <taxon>Candidatus Iainarchaeales</taxon>
        <taxon>Candidatus Iainarchaeaceae</taxon>
        <taxon>Candidatus Iainarchaeum</taxon>
    </lineage>
</organism>
<dbReference type="PANTHER" id="PTHR20854">
    <property type="entry name" value="INOSITOL MONOPHOSPHATASE"/>
    <property type="match status" value="1"/>
</dbReference>
<dbReference type="EMBL" id="JAGVWD010000052">
    <property type="protein sequence ID" value="MBS3057659.1"/>
    <property type="molecule type" value="Genomic_DNA"/>
</dbReference>
<dbReference type="Gene3D" id="3.30.540.10">
    <property type="entry name" value="Fructose-1,6-Bisphosphatase, subunit A, domain 1"/>
    <property type="match status" value="1"/>
</dbReference>
<comment type="cofactor">
    <cofactor evidence="1">
        <name>Mg(2+)</name>
        <dbReference type="ChEBI" id="CHEBI:18420"/>
    </cofactor>
</comment>
<dbReference type="CDD" id="cd01637">
    <property type="entry name" value="IMPase_like"/>
    <property type="match status" value="1"/>
</dbReference>
<evidence type="ECO:0000256" key="1">
    <source>
        <dbReference type="PIRSR" id="PIRSR600760-2"/>
    </source>
</evidence>
<dbReference type="GO" id="GO:0006020">
    <property type="term" value="P:inositol metabolic process"/>
    <property type="evidence" value="ECO:0007669"/>
    <property type="project" value="TreeGrafter"/>
</dbReference>
<proteinExistence type="predicted"/>
<accession>A0A8T4KWX7</accession>
<sequence length="305" mass="34926">MNRNDKKILDFAKTITAFVVEKFSRSRMFHEMGLYTGRRGKGGDLAKNGDLFVERILKDQMPSLLKNFNFPGATVISEELGITRYKDYKNKYSLVLIIDPVDGSNNLRPQMATFPNVAFSLGIGIRYEMEKQKNFNGVKVAVIADIFNKKVYHAIKNHGAYLNDKKISASIEKNINKSIIGMSFDRTGEKFDEIYKKVKKLLRESYCQRRLGSTSLDLAMVATGQYDAHVSLSLIIEEAGGVVKMNIFNKNGFKITDNFIKYFLDMDKIENKTYRNLRFNIIAANNKIILNKIIKLLPKQEQNNF</sequence>
<dbReference type="PANTHER" id="PTHR20854:SF4">
    <property type="entry name" value="INOSITOL-1-MONOPHOSPHATASE-RELATED"/>
    <property type="match status" value="1"/>
</dbReference>
<protein>
    <submittedName>
        <fullName evidence="2">Inositol monophosphatase family protein</fullName>
    </submittedName>
</protein>
<dbReference type="GO" id="GO:0008934">
    <property type="term" value="F:inositol monophosphate 1-phosphatase activity"/>
    <property type="evidence" value="ECO:0007669"/>
    <property type="project" value="TreeGrafter"/>
</dbReference>
<dbReference type="SUPFAM" id="SSF56655">
    <property type="entry name" value="Carbohydrate phosphatase"/>
    <property type="match status" value="1"/>
</dbReference>
<gene>
    <name evidence="2" type="ORF">J4415_03475</name>
</gene>
<keyword evidence="1" id="KW-0479">Metal-binding</keyword>
<keyword evidence="1" id="KW-0460">Magnesium</keyword>
<feature type="binding site" evidence="1">
    <location>
        <position position="99"/>
    </location>
    <ligand>
        <name>Mg(2+)</name>
        <dbReference type="ChEBI" id="CHEBI:18420"/>
        <label>1</label>
        <note>catalytic</note>
    </ligand>
</feature>
<reference evidence="2" key="1">
    <citation type="submission" date="2021-03" db="EMBL/GenBank/DDBJ databases">
        <authorList>
            <person name="Jaffe A."/>
        </authorList>
    </citation>
    <scope>NUCLEOTIDE SEQUENCE</scope>
    <source>
        <strain evidence="2">RIFCSPHIGHO2_01_FULL_AR10_44_11</strain>
    </source>
</reference>
<evidence type="ECO:0000313" key="3">
    <source>
        <dbReference type="Proteomes" id="UP000677687"/>
    </source>
</evidence>
<reference evidence="2" key="2">
    <citation type="submission" date="2021-05" db="EMBL/GenBank/DDBJ databases">
        <title>Protein family content uncovers lineage relationships and bacterial pathway maintenance mechanisms in DPANN archaea.</title>
        <authorList>
            <person name="Castelle C.J."/>
            <person name="Meheust R."/>
            <person name="Jaffe A.L."/>
            <person name="Seitz K."/>
            <person name="Gong X."/>
            <person name="Baker B.J."/>
            <person name="Banfield J.F."/>
        </authorList>
    </citation>
    <scope>NUCLEOTIDE SEQUENCE</scope>
    <source>
        <strain evidence="2">RIFCSPHIGHO2_01_FULL_AR10_44_11</strain>
    </source>
</reference>
<dbReference type="InterPro" id="IPR000760">
    <property type="entry name" value="Inositol_monophosphatase-like"/>
</dbReference>
<dbReference type="GO" id="GO:0007165">
    <property type="term" value="P:signal transduction"/>
    <property type="evidence" value="ECO:0007669"/>
    <property type="project" value="TreeGrafter"/>
</dbReference>
<name>A0A8T4KWX7_9ARCH</name>
<dbReference type="PRINTS" id="PR00377">
    <property type="entry name" value="IMPHPHTASES"/>
</dbReference>
<dbReference type="Gene3D" id="3.40.190.80">
    <property type="match status" value="1"/>
</dbReference>